<keyword evidence="2" id="KW-0378">Hydrolase</keyword>
<comment type="caution">
    <text evidence="2">The sequence shown here is derived from an EMBL/GenBank/DDBJ whole genome shotgun (WGS) entry which is preliminary data.</text>
</comment>
<dbReference type="InterPro" id="IPR029058">
    <property type="entry name" value="AB_hydrolase_fold"/>
</dbReference>
<dbReference type="EMBL" id="SOZD01000007">
    <property type="protein sequence ID" value="TFF19099.1"/>
    <property type="molecule type" value="Genomic_DNA"/>
</dbReference>
<evidence type="ECO:0000313" key="3">
    <source>
        <dbReference type="Proteomes" id="UP000298179"/>
    </source>
</evidence>
<dbReference type="GO" id="GO:0016787">
    <property type="term" value="F:hydrolase activity"/>
    <property type="evidence" value="ECO:0007669"/>
    <property type="project" value="UniProtKB-KW"/>
</dbReference>
<dbReference type="Gene3D" id="3.40.50.1820">
    <property type="entry name" value="alpha/beta hydrolase"/>
    <property type="match status" value="1"/>
</dbReference>
<feature type="domain" description="Serine aminopeptidase S33" evidence="1">
    <location>
        <begin position="80"/>
        <end position="282"/>
    </location>
</feature>
<keyword evidence="3" id="KW-1185">Reference proteome</keyword>
<dbReference type="InterPro" id="IPR022742">
    <property type="entry name" value="Hydrolase_4"/>
</dbReference>
<dbReference type="OrthoDB" id="5416147at2"/>
<evidence type="ECO:0000313" key="2">
    <source>
        <dbReference type="EMBL" id="TFF19099.1"/>
    </source>
</evidence>
<protein>
    <submittedName>
        <fullName evidence="2">Alpha/beta hydrolase</fullName>
    </submittedName>
</protein>
<dbReference type="Pfam" id="PF12146">
    <property type="entry name" value="Hydrolase_4"/>
    <property type="match status" value="1"/>
</dbReference>
<gene>
    <name evidence="2" type="ORF">E3C22_20210</name>
</gene>
<reference evidence="2 3" key="1">
    <citation type="submission" date="2019-03" db="EMBL/GenBank/DDBJ databases">
        <title>Jiella endophytica sp. nov., a novel endophytic bacterium isolated from root of Ficus microcarpa Linn. f.</title>
        <authorList>
            <person name="Tuo L."/>
        </authorList>
    </citation>
    <scope>NUCLEOTIDE SEQUENCE [LARGE SCALE GENOMIC DNA]</scope>
    <source>
        <strain evidence="2 3">CBS5Q-3</strain>
    </source>
</reference>
<dbReference type="RefSeq" id="WP_134763696.1">
    <property type="nucleotide sequence ID" value="NZ_SOZD01000007.1"/>
</dbReference>
<evidence type="ECO:0000259" key="1">
    <source>
        <dbReference type="Pfam" id="PF12146"/>
    </source>
</evidence>
<dbReference type="Proteomes" id="UP000298179">
    <property type="component" value="Unassembled WGS sequence"/>
</dbReference>
<dbReference type="SUPFAM" id="SSF53474">
    <property type="entry name" value="alpha/beta-Hydrolases"/>
    <property type="match status" value="1"/>
</dbReference>
<organism evidence="2 3">
    <name type="scientific">Jiella endophytica</name>
    <dbReference type="NCBI Taxonomy" id="2558362"/>
    <lineage>
        <taxon>Bacteria</taxon>
        <taxon>Pseudomonadati</taxon>
        <taxon>Pseudomonadota</taxon>
        <taxon>Alphaproteobacteria</taxon>
        <taxon>Hyphomicrobiales</taxon>
        <taxon>Aurantimonadaceae</taxon>
        <taxon>Jiella</taxon>
    </lineage>
</organism>
<accession>A0A4Y8RBF8</accession>
<dbReference type="AlphaFoldDB" id="A0A4Y8RBF8"/>
<name>A0A4Y8RBF8_9HYPH</name>
<sequence>MILRLVFALILLIVVVLGGLWLFGPREPVDTTVSFDPASIGRDPDAYLASEEADIPNLRPSSAKEIVWAYPASRAKTPLAIVYLHGFSADKAEMRPLADEVARALHANLFYTRLTGHGRDGAAMEQTTVNDWVNDLAEAMAIGRTIGSRVVVVAASTGATLGALGTTIPHLMDGAEGLVFVSPNFAINDRWAFMLDMPFARDLLPLLGGKTRGFTPVNEGQAAHWTTEYPIGALAPMAALVRAVRNIDWTKVEPLPLLVFYSQEDSVVDPGATERFAAKWPGKTEVVDVPITGDPSHHTLAGDILSPKTTDELAQRIVTWIKALPGETARR</sequence>
<proteinExistence type="predicted"/>